<feature type="transmembrane region" description="Helical" evidence="1">
    <location>
        <begin position="12"/>
        <end position="35"/>
    </location>
</feature>
<protein>
    <submittedName>
        <fullName evidence="3">DUF1559 domain-containing protein</fullName>
    </submittedName>
</protein>
<dbReference type="Pfam" id="PF07596">
    <property type="entry name" value="SBP_bac_10"/>
    <property type="match status" value="1"/>
</dbReference>
<dbReference type="SUPFAM" id="SSF54523">
    <property type="entry name" value="Pili subunits"/>
    <property type="match status" value="1"/>
</dbReference>
<evidence type="ECO:0000256" key="1">
    <source>
        <dbReference type="SAM" id="Phobius"/>
    </source>
</evidence>
<dbReference type="Pfam" id="PF07963">
    <property type="entry name" value="N_methyl"/>
    <property type="match status" value="1"/>
</dbReference>
<dbReference type="AlphaFoldDB" id="A0AAU7CBW1"/>
<keyword evidence="1" id="KW-0472">Membrane</keyword>
<dbReference type="NCBIfam" id="TIGR04294">
    <property type="entry name" value="pre_pil_HX9DG"/>
    <property type="match status" value="1"/>
</dbReference>
<keyword evidence="1" id="KW-1133">Transmembrane helix</keyword>
<reference evidence="3" key="1">
    <citation type="submission" date="2024-05" db="EMBL/GenBank/DDBJ databases">
        <title>Planctomycetes of the genus Singulisphaera possess chitinolytic capabilities.</title>
        <authorList>
            <person name="Ivanova A."/>
        </authorList>
    </citation>
    <scope>NUCLEOTIDE SEQUENCE</scope>
    <source>
        <strain evidence="3">Ch08T</strain>
    </source>
</reference>
<proteinExistence type="predicted"/>
<feature type="domain" description="DUF1559" evidence="2">
    <location>
        <begin position="36"/>
        <end position="321"/>
    </location>
</feature>
<evidence type="ECO:0000313" key="3">
    <source>
        <dbReference type="EMBL" id="XBH02637.1"/>
    </source>
</evidence>
<dbReference type="InterPro" id="IPR045584">
    <property type="entry name" value="Pilin-like"/>
</dbReference>
<dbReference type="RefSeq" id="WP_406695378.1">
    <property type="nucleotide sequence ID" value="NZ_CP155447.1"/>
</dbReference>
<organism evidence="3">
    <name type="scientific">Singulisphaera sp. Ch08</name>
    <dbReference type="NCBI Taxonomy" id="3120278"/>
    <lineage>
        <taxon>Bacteria</taxon>
        <taxon>Pseudomonadati</taxon>
        <taxon>Planctomycetota</taxon>
        <taxon>Planctomycetia</taxon>
        <taxon>Isosphaerales</taxon>
        <taxon>Isosphaeraceae</taxon>
        <taxon>Singulisphaera</taxon>
    </lineage>
</organism>
<sequence length="341" mass="37091">MTMTVTVRQKAFTLLELLVVAAVIGVLVALLIPAVQRAREAARRIQCQNNLKQLGIGLANYQSLCGVYPFGVGADADKLLPTYASTGNRRFSLHSQLLPYIERSTLFDQLNFNVAPFYPDATGDPVAKTGQGPNETVAQIWVDVFICPSDFNRMSSRPWGQVNYRSCNGSSWSGRTGNGLFGQATQIRPGDVSDGLSNTAAASERLRGHDDFERMDFTSDLFRLAAPWTETTFRSWCDELTDDEAAALPHNPTSATLGLTWLEGNMSWTRYNHLLPPGRKTCVNGVTWNGAAMTASSRHDGVVGLLLGDGSVRFVKYAVDPAVWKGLGTIAGGEMISGDSY</sequence>
<accession>A0AAU7CBW1</accession>
<evidence type="ECO:0000259" key="2">
    <source>
        <dbReference type="Pfam" id="PF07596"/>
    </source>
</evidence>
<keyword evidence="1" id="KW-0812">Transmembrane</keyword>
<dbReference type="EMBL" id="CP155447">
    <property type="protein sequence ID" value="XBH02637.1"/>
    <property type="molecule type" value="Genomic_DNA"/>
</dbReference>
<dbReference type="InterPro" id="IPR027558">
    <property type="entry name" value="Pre_pil_HX9DG_C"/>
</dbReference>
<dbReference type="NCBIfam" id="TIGR02532">
    <property type="entry name" value="IV_pilin_GFxxxE"/>
    <property type="match status" value="1"/>
</dbReference>
<gene>
    <name evidence="3" type="ORF">V5E97_30575</name>
</gene>
<dbReference type="Gene3D" id="3.30.700.10">
    <property type="entry name" value="Glycoprotein, Type 4 Pilin"/>
    <property type="match status" value="1"/>
</dbReference>
<dbReference type="PANTHER" id="PTHR30093:SF2">
    <property type="entry name" value="TYPE II SECRETION SYSTEM PROTEIN H"/>
    <property type="match status" value="1"/>
</dbReference>
<dbReference type="PANTHER" id="PTHR30093">
    <property type="entry name" value="GENERAL SECRETION PATHWAY PROTEIN G"/>
    <property type="match status" value="1"/>
</dbReference>
<dbReference type="InterPro" id="IPR011453">
    <property type="entry name" value="DUF1559"/>
</dbReference>
<name>A0AAU7CBW1_9BACT</name>
<dbReference type="InterPro" id="IPR012902">
    <property type="entry name" value="N_methyl_site"/>
</dbReference>